<evidence type="ECO:0000313" key="2">
    <source>
        <dbReference type="EMBL" id="ORB61809.1"/>
    </source>
</evidence>
<gene>
    <name evidence="2" type="ORF">BST47_26260</name>
</gene>
<accession>A0A1X0JFW6</accession>
<name>A0A1X0JFW6_9MYCO</name>
<organism evidence="2 3">
    <name type="scientific">Mycolicibacterium tusciae</name>
    <dbReference type="NCBI Taxonomy" id="75922"/>
    <lineage>
        <taxon>Bacteria</taxon>
        <taxon>Bacillati</taxon>
        <taxon>Actinomycetota</taxon>
        <taxon>Actinomycetes</taxon>
        <taxon>Mycobacteriales</taxon>
        <taxon>Mycobacteriaceae</taxon>
        <taxon>Mycolicibacterium</taxon>
    </lineage>
</organism>
<dbReference type="RefSeq" id="WP_234809872.1">
    <property type="nucleotide sequence ID" value="NZ_MVIM01000020.1"/>
</dbReference>
<dbReference type="AlphaFoldDB" id="A0A1X0JFW6"/>
<dbReference type="Proteomes" id="UP000192411">
    <property type="component" value="Unassembled WGS sequence"/>
</dbReference>
<comment type="caution">
    <text evidence="2">The sequence shown here is derived from an EMBL/GenBank/DDBJ whole genome shotgun (WGS) entry which is preliminary data.</text>
</comment>
<evidence type="ECO:0000313" key="3">
    <source>
        <dbReference type="Proteomes" id="UP000192411"/>
    </source>
</evidence>
<evidence type="ECO:0000259" key="1">
    <source>
        <dbReference type="Pfam" id="PF10708"/>
    </source>
</evidence>
<sequence length="229" mass="25838">MTDYPDSTARTMAQIRKEGSYFARRAAESEAKRERIVAEVARTAGPDDDIDYLTKRALYDVGLISASELHATGSSQLLPRGWYQHYVEAIDEYCPTRVFSLGEAGLDAAKLYDRGYRWVVVFSEQTGPRGDRTFIDVRSFAAAAMTEHSPLTEQHALSELLHMGYRIVDLPNDIFLSPPPTIPQHRSPPPLPGPGWYPDPTARFQHRWWDGQRWTSAVALHGQTHTDPI</sequence>
<feature type="domain" description="DUF2510" evidence="1">
    <location>
        <begin position="194"/>
        <end position="223"/>
    </location>
</feature>
<keyword evidence="3" id="KW-1185">Reference proteome</keyword>
<proteinExistence type="predicted"/>
<dbReference type="Pfam" id="PF10708">
    <property type="entry name" value="DUF2510"/>
    <property type="match status" value="1"/>
</dbReference>
<protein>
    <recommendedName>
        <fullName evidence="1">DUF2510 domain-containing protein</fullName>
    </recommendedName>
</protein>
<dbReference type="EMBL" id="MVIM01000020">
    <property type="protein sequence ID" value="ORB61809.1"/>
    <property type="molecule type" value="Genomic_DNA"/>
</dbReference>
<reference evidence="2 3" key="1">
    <citation type="submission" date="2017-02" db="EMBL/GenBank/DDBJ databases">
        <title>The new phylogeny of genus Mycobacterium.</title>
        <authorList>
            <person name="Tortoli E."/>
            <person name="Trovato A."/>
            <person name="Cirillo D.M."/>
        </authorList>
    </citation>
    <scope>NUCLEOTIDE SEQUENCE [LARGE SCALE GENOMIC DNA]</scope>
    <source>
        <strain evidence="2 3">DSM 44338</strain>
    </source>
</reference>
<dbReference type="InterPro" id="IPR018929">
    <property type="entry name" value="DUF2510"/>
</dbReference>